<feature type="signal peptide" evidence="1">
    <location>
        <begin position="1"/>
        <end position="21"/>
    </location>
</feature>
<reference evidence="3" key="1">
    <citation type="submission" date="2025-08" db="UniProtKB">
        <authorList>
            <consortium name="RefSeq"/>
        </authorList>
    </citation>
    <scope>IDENTIFICATION</scope>
</reference>
<feature type="chain" id="PRO_5047435444" evidence="1">
    <location>
        <begin position="22"/>
        <end position="117"/>
    </location>
</feature>
<evidence type="ECO:0000313" key="2">
    <source>
        <dbReference type="Proteomes" id="UP001652625"/>
    </source>
</evidence>
<evidence type="ECO:0000313" key="3">
    <source>
        <dbReference type="RefSeq" id="XP_065656768.1"/>
    </source>
</evidence>
<keyword evidence="1" id="KW-0732">Signal</keyword>
<accession>A0ABM4C5C2</accession>
<sequence>MVQREVIVLMVIYVIIGDVLSKSNVNIKRGPSVLVEKFSLCQGSNYADIYERCNPDHYIAVCKYLDGRNKPKEAKCLYAKFLKAFECPPEIELKSDIKCCDFDCDDIFFKKKMKGNK</sequence>
<name>A0ABM4C5C2_HYDVU</name>
<dbReference type="GeneID" id="124806621"/>
<protein>
    <submittedName>
        <fullName evidence="3">Uncharacterized protein LOC124806621 isoform X2</fullName>
    </submittedName>
</protein>
<keyword evidence="2" id="KW-1185">Reference proteome</keyword>
<dbReference type="Proteomes" id="UP001652625">
    <property type="component" value="Chromosome 07"/>
</dbReference>
<gene>
    <name evidence="3" type="primary">LOC124806621</name>
</gene>
<proteinExistence type="predicted"/>
<evidence type="ECO:0000256" key="1">
    <source>
        <dbReference type="SAM" id="SignalP"/>
    </source>
</evidence>
<organism evidence="2 3">
    <name type="scientific">Hydra vulgaris</name>
    <name type="common">Hydra</name>
    <name type="synonym">Hydra attenuata</name>
    <dbReference type="NCBI Taxonomy" id="6087"/>
    <lineage>
        <taxon>Eukaryota</taxon>
        <taxon>Metazoa</taxon>
        <taxon>Cnidaria</taxon>
        <taxon>Hydrozoa</taxon>
        <taxon>Hydroidolina</taxon>
        <taxon>Anthoathecata</taxon>
        <taxon>Aplanulata</taxon>
        <taxon>Hydridae</taxon>
        <taxon>Hydra</taxon>
    </lineage>
</organism>
<dbReference type="RefSeq" id="XP_065656768.1">
    <property type="nucleotide sequence ID" value="XM_065800696.1"/>
</dbReference>